<accession>A0A381V8Y8</accession>
<dbReference type="EMBL" id="UINC01008177">
    <property type="protein sequence ID" value="SVA36852.1"/>
    <property type="molecule type" value="Genomic_DNA"/>
</dbReference>
<evidence type="ECO:0000313" key="1">
    <source>
        <dbReference type="EMBL" id="SVA36852.1"/>
    </source>
</evidence>
<protein>
    <recommendedName>
        <fullName evidence="2">Cysteine-rich CWC</fullName>
    </recommendedName>
</protein>
<gene>
    <name evidence="1" type="ORF">METZ01_LOCUS89706</name>
</gene>
<name>A0A381V8Y8_9ZZZZ</name>
<evidence type="ECO:0008006" key="2">
    <source>
        <dbReference type="Google" id="ProtNLM"/>
    </source>
</evidence>
<dbReference type="AlphaFoldDB" id="A0A381V8Y8"/>
<reference evidence="1" key="1">
    <citation type="submission" date="2018-05" db="EMBL/GenBank/DDBJ databases">
        <authorList>
            <person name="Lanie J.A."/>
            <person name="Ng W.-L."/>
            <person name="Kazmierczak K.M."/>
            <person name="Andrzejewski T.M."/>
            <person name="Davidsen T.M."/>
            <person name="Wayne K.J."/>
            <person name="Tettelin H."/>
            <person name="Glass J.I."/>
            <person name="Rusch D."/>
            <person name="Podicherti R."/>
            <person name="Tsui H.-C.T."/>
            <person name="Winkler M.E."/>
        </authorList>
    </citation>
    <scope>NUCLEOTIDE SEQUENCE</scope>
</reference>
<organism evidence="1">
    <name type="scientific">marine metagenome</name>
    <dbReference type="NCBI Taxonomy" id="408172"/>
    <lineage>
        <taxon>unclassified sequences</taxon>
        <taxon>metagenomes</taxon>
        <taxon>ecological metagenomes</taxon>
    </lineage>
</organism>
<sequence>MEKKCSECGSLFACENDVTCWCSTFPNLPKKELDDNDCMCKECLLKKYRKNLMKIDEIKKDLFEEEHKYQWKNRH</sequence>
<proteinExistence type="predicted"/>